<dbReference type="SUPFAM" id="SSF46785">
    <property type="entry name" value="Winged helix' DNA-binding domain"/>
    <property type="match status" value="1"/>
</dbReference>
<dbReference type="PANTHER" id="PTHR43132">
    <property type="entry name" value="ARSENICAL RESISTANCE OPERON REPRESSOR ARSR-RELATED"/>
    <property type="match status" value="1"/>
</dbReference>
<dbReference type="InterPro" id="IPR036388">
    <property type="entry name" value="WH-like_DNA-bd_sf"/>
</dbReference>
<dbReference type="InterPro" id="IPR001845">
    <property type="entry name" value="HTH_ArsR_DNA-bd_dom"/>
</dbReference>
<dbReference type="InterPro" id="IPR051011">
    <property type="entry name" value="Metal_resp_trans_reg"/>
</dbReference>
<reference evidence="5 6" key="1">
    <citation type="submission" date="2018-05" db="EMBL/GenBank/DDBJ databases">
        <title>The draft genome of strain NS-104.</title>
        <authorList>
            <person name="Hang P."/>
            <person name="Jiang J."/>
        </authorList>
    </citation>
    <scope>NUCLEOTIDE SEQUENCE [LARGE SCALE GENOMIC DNA]</scope>
    <source>
        <strain evidence="5 6">NS-104</strain>
    </source>
</reference>
<evidence type="ECO:0000313" key="6">
    <source>
        <dbReference type="Proteomes" id="UP000245252"/>
    </source>
</evidence>
<dbReference type="NCBIfam" id="NF033788">
    <property type="entry name" value="HTH_metalloreg"/>
    <property type="match status" value="1"/>
</dbReference>
<dbReference type="CDD" id="cd00090">
    <property type="entry name" value="HTH_ARSR"/>
    <property type="match status" value="1"/>
</dbReference>
<dbReference type="OrthoDB" id="9804742at2"/>
<evidence type="ECO:0000256" key="2">
    <source>
        <dbReference type="ARBA" id="ARBA00023125"/>
    </source>
</evidence>
<proteinExistence type="predicted"/>
<accession>A0A2U2DK13</accession>
<dbReference type="PROSITE" id="PS50987">
    <property type="entry name" value="HTH_ARSR_2"/>
    <property type="match status" value="1"/>
</dbReference>
<dbReference type="Proteomes" id="UP000245252">
    <property type="component" value="Unassembled WGS sequence"/>
</dbReference>
<keyword evidence="1" id="KW-0805">Transcription regulation</keyword>
<dbReference type="PRINTS" id="PR00778">
    <property type="entry name" value="HTHARSR"/>
</dbReference>
<dbReference type="EMBL" id="QFBC01000014">
    <property type="protein sequence ID" value="PWE53633.1"/>
    <property type="molecule type" value="Genomic_DNA"/>
</dbReference>
<comment type="caution">
    <text evidence="5">The sequence shown here is derived from an EMBL/GenBank/DDBJ whole genome shotgun (WGS) entry which is preliminary data.</text>
</comment>
<dbReference type="Pfam" id="PF12840">
    <property type="entry name" value="HTH_20"/>
    <property type="match status" value="1"/>
</dbReference>
<dbReference type="PANTHER" id="PTHR43132:SF2">
    <property type="entry name" value="ARSENICAL RESISTANCE OPERON REPRESSOR ARSR-RELATED"/>
    <property type="match status" value="1"/>
</dbReference>
<dbReference type="GO" id="GO:0003677">
    <property type="term" value="F:DNA binding"/>
    <property type="evidence" value="ECO:0007669"/>
    <property type="project" value="UniProtKB-KW"/>
</dbReference>
<dbReference type="GO" id="GO:0003700">
    <property type="term" value="F:DNA-binding transcription factor activity"/>
    <property type="evidence" value="ECO:0007669"/>
    <property type="project" value="InterPro"/>
</dbReference>
<evidence type="ECO:0000256" key="3">
    <source>
        <dbReference type="ARBA" id="ARBA00023163"/>
    </source>
</evidence>
<protein>
    <submittedName>
        <fullName evidence="5">Transcriptional regulator</fullName>
    </submittedName>
</protein>
<keyword evidence="6" id="KW-1185">Reference proteome</keyword>
<dbReference type="SMART" id="SM00418">
    <property type="entry name" value="HTH_ARSR"/>
    <property type="match status" value="1"/>
</dbReference>
<name>A0A2U2DK13_9HYPH</name>
<dbReference type="Gene3D" id="1.10.10.10">
    <property type="entry name" value="Winged helix-like DNA-binding domain superfamily/Winged helix DNA-binding domain"/>
    <property type="match status" value="1"/>
</dbReference>
<organism evidence="5 6">
    <name type="scientific">Metarhizobium album</name>
    <dbReference type="NCBI Taxonomy" id="2182425"/>
    <lineage>
        <taxon>Bacteria</taxon>
        <taxon>Pseudomonadati</taxon>
        <taxon>Pseudomonadota</taxon>
        <taxon>Alphaproteobacteria</taxon>
        <taxon>Hyphomicrobiales</taxon>
        <taxon>Rhizobiaceae</taxon>
        <taxon>Metarhizobium</taxon>
    </lineage>
</organism>
<dbReference type="RefSeq" id="WP_109460801.1">
    <property type="nucleotide sequence ID" value="NZ_QFBC01000014.1"/>
</dbReference>
<feature type="domain" description="HTH arsR-type" evidence="4">
    <location>
        <begin position="1"/>
        <end position="95"/>
    </location>
</feature>
<keyword evidence="2" id="KW-0238">DNA-binding</keyword>
<keyword evidence="3" id="KW-0804">Transcription</keyword>
<sequence>MESNSAITALAALAQNTRLETFRLLVRHEPDGIPAGELARLLDVPQNTMSAHLATLSRAGLVKSERQSRSIIYRADLDGLRDLTLFLLKDCCGGSTELCAPLIAELTPCCAPGAKPC</sequence>
<evidence type="ECO:0000313" key="5">
    <source>
        <dbReference type="EMBL" id="PWE53633.1"/>
    </source>
</evidence>
<dbReference type="InterPro" id="IPR011991">
    <property type="entry name" value="ArsR-like_HTH"/>
</dbReference>
<evidence type="ECO:0000256" key="1">
    <source>
        <dbReference type="ARBA" id="ARBA00023015"/>
    </source>
</evidence>
<dbReference type="InterPro" id="IPR036390">
    <property type="entry name" value="WH_DNA-bd_sf"/>
</dbReference>
<dbReference type="AlphaFoldDB" id="A0A2U2DK13"/>
<gene>
    <name evidence="5" type="ORF">DEM27_24085</name>
</gene>
<evidence type="ECO:0000259" key="4">
    <source>
        <dbReference type="PROSITE" id="PS50987"/>
    </source>
</evidence>